<dbReference type="InterPro" id="IPR055342">
    <property type="entry name" value="MreC_beta-barrel_core"/>
</dbReference>
<comment type="similarity">
    <text evidence="1">Belongs to the MreC family.</text>
</comment>
<dbReference type="InterPro" id="IPR042175">
    <property type="entry name" value="Cell/Rod_MreC_2"/>
</dbReference>
<protein>
    <recommendedName>
        <fullName evidence="2">Cell shape-determining protein MreC</fullName>
    </recommendedName>
    <alternativeName>
        <fullName evidence="4">Cell shape protein MreC</fullName>
    </alternativeName>
</protein>
<dbReference type="Pfam" id="PF04085">
    <property type="entry name" value="MreC"/>
    <property type="match status" value="1"/>
</dbReference>
<sequence>MENGINPFSISHHTSSIYHLLLDMRNLWIFISRYNAFFLFIIFFLIGVYLTIKNNSYQRSVTLNSTNEVVGNAYSRLNVFKSYINLGMVNDSLAAENAKLKTTLLGLTTIDSAKDVKVIDTTTNQQYTYLAAKVVKNSITLRNNVMTINKGTLSGLETGMAVISPQRGVVGFIRDVSEHFATIQSLLHKDTKISVIIKKNNALGSLVWGENNFDIRKAFIKEVPNHIKMSVGDTVVTSGFGKFPAGILVGRLSKTNVATNDNFLSAELNLFNDFSTLQYVYVIKNKLAKEQDLLENPVKVK</sequence>
<keyword evidence="5" id="KW-0472">Membrane</keyword>
<evidence type="ECO:0000256" key="1">
    <source>
        <dbReference type="ARBA" id="ARBA00009369"/>
    </source>
</evidence>
<evidence type="ECO:0000256" key="5">
    <source>
        <dbReference type="SAM" id="Phobius"/>
    </source>
</evidence>
<dbReference type="InterPro" id="IPR007221">
    <property type="entry name" value="MreC"/>
</dbReference>
<reference evidence="7" key="1">
    <citation type="submission" date="2022-12" db="EMBL/GenBank/DDBJ databases">
        <title>Genome sequence of SJ11.</title>
        <authorList>
            <person name="Woo H."/>
        </authorList>
    </citation>
    <scope>NUCLEOTIDE SEQUENCE</scope>
    <source>
        <strain evidence="7">SJ11</strain>
    </source>
</reference>
<dbReference type="Gene3D" id="2.40.10.340">
    <property type="entry name" value="Rod shape-determining protein MreC, domain 1"/>
    <property type="match status" value="1"/>
</dbReference>
<keyword evidence="5" id="KW-0812">Transmembrane</keyword>
<dbReference type="RefSeq" id="WP_269413818.1">
    <property type="nucleotide sequence ID" value="NZ_JAPWGL010000001.1"/>
</dbReference>
<keyword evidence="8" id="KW-1185">Reference proteome</keyword>
<dbReference type="PANTHER" id="PTHR34138">
    <property type="entry name" value="CELL SHAPE-DETERMINING PROTEIN MREC"/>
    <property type="match status" value="1"/>
</dbReference>
<accession>A0ABT4KST4</accession>
<dbReference type="PANTHER" id="PTHR34138:SF1">
    <property type="entry name" value="CELL SHAPE-DETERMINING PROTEIN MREC"/>
    <property type="match status" value="1"/>
</dbReference>
<comment type="caution">
    <text evidence="7">The sequence shown here is derived from an EMBL/GenBank/DDBJ whole genome shotgun (WGS) entry which is preliminary data.</text>
</comment>
<feature type="transmembrane region" description="Helical" evidence="5">
    <location>
        <begin position="27"/>
        <end position="50"/>
    </location>
</feature>
<feature type="domain" description="Rod shape-determining protein MreC beta-barrel core" evidence="6">
    <location>
        <begin position="134"/>
        <end position="284"/>
    </location>
</feature>
<evidence type="ECO:0000256" key="3">
    <source>
        <dbReference type="ARBA" id="ARBA00022960"/>
    </source>
</evidence>
<keyword evidence="5" id="KW-1133">Transmembrane helix</keyword>
<organism evidence="7 8">
    <name type="scientific">Pedobacter rhodius</name>
    <dbReference type="NCBI Taxonomy" id="3004098"/>
    <lineage>
        <taxon>Bacteria</taxon>
        <taxon>Pseudomonadati</taxon>
        <taxon>Bacteroidota</taxon>
        <taxon>Sphingobacteriia</taxon>
        <taxon>Sphingobacteriales</taxon>
        <taxon>Sphingobacteriaceae</taxon>
        <taxon>Pedobacter</taxon>
    </lineage>
</organism>
<name>A0ABT4KST4_9SPHI</name>
<evidence type="ECO:0000259" key="6">
    <source>
        <dbReference type="Pfam" id="PF04085"/>
    </source>
</evidence>
<proteinExistence type="inferred from homology"/>
<dbReference type="InterPro" id="IPR042177">
    <property type="entry name" value="Cell/Rod_1"/>
</dbReference>
<evidence type="ECO:0000313" key="8">
    <source>
        <dbReference type="Proteomes" id="UP001144341"/>
    </source>
</evidence>
<evidence type="ECO:0000256" key="4">
    <source>
        <dbReference type="ARBA" id="ARBA00032089"/>
    </source>
</evidence>
<dbReference type="EMBL" id="JAPWGL010000001">
    <property type="protein sequence ID" value="MCZ4221989.1"/>
    <property type="molecule type" value="Genomic_DNA"/>
</dbReference>
<keyword evidence="3" id="KW-0133">Cell shape</keyword>
<dbReference type="Proteomes" id="UP001144341">
    <property type="component" value="Unassembled WGS sequence"/>
</dbReference>
<evidence type="ECO:0000313" key="7">
    <source>
        <dbReference type="EMBL" id="MCZ4221989.1"/>
    </source>
</evidence>
<evidence type="ECO:0000256" key="2">
    <source>
        <dbReference type="ARBA" id="ARBA00013855"/>
    </source>
</evidence>
<gene>
    <name evidence="7" type="primary">mreC</name>
    <name evidence="7" type="ORF">O0931_01620</name>
</gene>
<dbReference type="NCBIfam" id="NF010532">
    <property type="entry name" value="PRK13922.9-3"/>
    <property type="match status" value="1"/>
</dbReference>
<dbReference type="Gene3D" id="2.40.10.350">
    <property type="entry name" value="Rod shape-determining protein MreC, domain 2"/>
    <property type="match status" value="1"/>
</dbReference>